<organism evidence="1 2">
    <name type="scientific">Actinacidiphila acididurans</name>
    <dbReference type="NCBI Taxonomy" id="2784346"/>
    <lineage>
        <taxon>Bacteria</taxon>
        <taxon>Bacillati</taxon>
        <taxon>Actinomycetota</taxon>
        <taxon>Actinomycetes</taxon>
        <taxon>Kitasatosporales</taxon>
        <taxon>Streptomycetaceae</taxon>
        <taxon>Actinacidiphila</taxon>
    </lineage>
</organism>
<accession>A0ABS2TP14</accession>
<dbReference type="InterPro" id="IPR006748">
    <property type="entry name" value="NH2Glyco/OHUrea_AB-resist_kin"/>
</dbReference>
<evidence type="ECO:0000313" key="2">
    <source>
        <dbReference type="Proteomes" id="UP000749040"/>
    </source>
</evidence>
<keyword evidence="2" id="KW-1185">Reference proteome</keyword>
<proteinExistence type="predicted"/>
<dbReference type="EMBL" id="JADKYB010000002">
    <property type="protein sequence ID" value="MBM9503975.1"/>
    <property type="molecule type" value="Genomic_DNA"/>
</dbReference>
<gene>
    <name evidence="1" type="ORF">ITX44_05375</name>
</gene>
<dbReference type="Gene3D" id="3.90.1200.10">
    <property type="match status" value="1"/>
</dbReference>
<dbReference type="Proteomes" id="UP000749040">
    <property type="component" value="Unassembled WGS sequence"/>
</dbReference>
<comment type="caution">
    <text evidence="1">The sequence shown here is derived from an EMBL/GenBank/DDBJ whole genome shotgun (WGS) entry which is preliminary data.</text>
</comment>
<dbReference type="InterPro" id="IPR011009">
    <property type="entry name" value="Kinase-like_dom_sf"/>
</dbReference>
<dbReference type="SUPFAM" id="SSF56112">
    <property type="entry name" value="Protein kinase-like (PK-like)"/>
    <property type="match status" value="1"/>
</dbReference>
<protein>
    <submittedName>
        <fullName evidence="1">Phosphotransferase</fullName>
    </submittedName>
</protein>
<dbReference type="Pfam" id="PF04655">
    <property type="entry name" value="APH_6_hur"/>
    <property type="match status" value="1"/>
</dbReference>
<reference evidence="1 2" key="1">
    <citation type="submission" date="2021-01" db="EMBL/GenBank/DDBJ databases">
        <title>Streptomyces acididurans sp. nov., isolated from a peat swamp forest soil.</title>
        <authorList>
            <person name="Chantavorakit T."/>
            <person name="Duangmal K."/>
        </authorList>
    </citation>
    <scope>NUCLEOTIDE SEQUENCE [LARGE SCALE GENOMIC DNA]</scope>
    <source>
        <strain evidence="1 2">KK5PA1</strain>
    </source>
</reference>
<name>A0ABS2TP14_9ACTN</name>
<evidence type="ECO:0000313" key="1">
    <source>
        <dbReference type="EMBL" id="MBM9503975.1"/>
    </source>
</evidence>
<sequence>MGSAGDDGAAPVRLDPPERLSRTVTAWEGEAGRAWLAALPDLTAELLRRWRLTPERVLAAGGQISMIVLVRDAEGGPAVLKVGLVNRETDQEHAALAHWDGHGAVRLLAADPGQGALLLERLHADESLRSLAEPRAMLEATDLLRRLWVPPAAGHPFTSVADFTGELAELLARRRAEPYAADARALIDEALAARAGLVADSAESFLLHGDFHHGNVLAGDRMPWLAIDPKPKVGERAYDLAWLARDRLATLAAQPGSRAAARRRITSLADALEVDRDRLRGWSLFRAVEAGVWYLSVGGREDGELLLEFASWL</sequence>
<dbReference type="RefSeq" id="WP_205355800.1">
    <property type="nucleotide sequence ID" value="NZ_JADKYB010000002.1"/>
</dbReference>